<dbReference type="AlphaFoldDB" id="A0A7W6CK52"/>
<sequence>MYFALGAPGQNARLIWQASAIEQANAQLLAGEVAVEVPSVGAYLLSEDGLTASAVEPSMEDLWRDVRARRQGLLTACDWTQFPDVPEATRAAWVAYRQALRDITETYATPAAVVWPQAPAGGE</sequence>
<dbReference type="Pfam" id="PF16778">
    <property type="entry name" value="Phage_tail_APC"/>
    <property type="match status" value="1"/>
</dbReference>
<dbReference type="RefSeq" id="WP_183626630.1">
    <property type="nucleotide sequence ID" value="NZ_JACIDX010000010.1"/>
</dbReference>
<reference evidence="2 3" key="1">
    <citation type="submission" date="2020-08" db="EMBL/GenBank/DDBJ databases">
        <title>Genomic Encyclopedia of Type Strains, Phase IV (KMG-IV): sequencing the most valuable type-strain genomes for metagenomic binning, comparative biology and taxonomic classification.</title>
        <authorList>
            <person name="Goeker M."/>
        </authorList>
    </citation>
    <scope>NUCLEOTIDE SEQUENCE [LARGE SCALE GENOMIC DNA]</scope>
    <source>
        <strain evidence="2 3">DSM 27057</strain>
    </source>
</reference>
<dbReference type="EMBL" id="JACIDX010000010">
    <property type="protein sequence ID" value="MBB3955928.1"/>
    <property type="molecule type" value="Genomic_DNA"/>
</dbReference>
<proteinExistence type="predicted"/>
<dbReference type="Gene3D" id="6.10.140.1310">
    <property type="match status" value="1"/>
</dbReference>
<keyword evidence="3" id="KW-1185">Reference proteome</keyword>
<organism evidence="2 3">
    <name type="scientific">Novosphingobium sediminicola</name>
    <dbReference type="NCBI Taxonomy" id="563162"/>
    <lineage>
        <taxon>Bacteria</taxon>
        <taxon>Pseudomonadati</taxon>
        <taxon>Pseudomonadota</taxon>
        <taxon>Alphaproteobacteria</taxon>
        <taxon>Sphingomonadales</taxon>
        <taxon>Sphingomonadaceae</taxon>
        <taxon>Novosphingobium</taxon>
    </lineage>
</organism>
<dbReference type="InterPro" id="IPR031893">
    <property type="entry name" value="Phage_tail_APC"/>
</dbReference>
<accession>A0A7W6CK52</accession>
<comment type="caution">
    <text evidence="2">The sequence shown here is derived from an EMBL/GenBank/DDBJ whole genome shotgun (WGS) entry which is preliminary data.</text>
</comment>
<protein>
    <recommendedName>
        <fullName evidence="1">Phage tail assembly chaperone-like domain-containing protein</fullName>
    </recommendedName>
</protein>
<evidence type="ECO:0000259" key="1">
    <source>
        <dbReference type="Pfam" id="PF16778"/>
    </source>
</evidence>
<feature type="domain" description="Phage tail assembly chaperone-like" evidence="1">
    <location>
        <begin position="64"/>
        <end position="120"/>
    </location>
</feature>
<gene>
    <name evidence="2" type="ORF">GGR38_002884</name>
</gene>
<evidence type="ECO:0000313" key="2">
    <source>
        <dbReference type="EMBL" id="MBB3955928.1"/>
    </source>
</evidence>
<dbReference type="Proteomes" id="UP000548867">
    <property type="component" value="Unassembled WGS sequence"/>
</dbReference>
<evidence type="ECO:0000313" key="3">
    <source>
        <dbReference type="Proteomes" id="UP000548867"/>
    </source>
</evidence>
<name>A0A7W6CK52_9SPHN</name>